<evidence type="ECO:0000313" key="3">
    <source>
        <dbReference type="Proteomes" id="UP001157439"/>
    </source>
</evidence>
<accession>A0AA37TJY9</accession>
<protein>
    <submittedName>
        <fullName evidence="2">Type IV minor pilin protein PilW</fullName>
    </submittedName>
</protein>
<keyword evidence="1" id="KW-0472">Membrane</keyword>
<dbReference type="InterPro" id="IPR012902">
    <property type="entry name" value="N_methyl_site"/>
</dbReference>
<evidence type="ECO:0000256" key="1">
    <source>
        <dbReference type="SAM" id="Phobius"/>
    </source>
</evidence>
<dbReference type="Proteomes" id="UP001157439">
    <property type="component" value="Unassembled WGS sequence"/>
</dbReference>
<dbReference type="AlphaFoldDB" id="A0AA37TJY9"/>
<keyword evidence="1" id="KW-1133">Transmembrane helix</keyword>
<evidence type="ECO:0000313" key="2">
    <source>
        <dbReference type="EMBL" id="GLS82559.1"/>
    </source>
</evidence>
<reference evidence="2 3" key="1">
    <citation type="journal article" date="2014" name="Int. J. Syst. Evol. Microbiol.">
        <title>Complete genome sequence of Corynebacterium casei LMG S-19264T (=DSM 44701T), isolated from a smear-ripened cheese.</title>
        <authorList>
            <consortium name="US DOE Joint Genome Institute (JGI-PGF)"/>
            <person name="Walter F."/>
            <person name="Albersmeier A."/>
            <person name="Kalinowski J."/>
            <person name="Ruckert C."/>
        </authorList>
    </citation>
    <scope>NUCLEOTIDE SEQUENCE [LARGE SCALE GENOMIC DNA]</scope>
    <source>
        <strain evidence="2 3">NBRC 112785</strain>
    </source>
</reference>
<keyword evidence="3" id="KW-1185">Reference proteome</keyword>
<dbReference type="EMBL" id="BSPO01000001">
    <property type="protein sequence ID" value="GLS82559.1"/>
    <property type="molecule type" value="Genomic_DNA"/>
</dbReference>
<dbReference type="GO" id="GO:0043683">
    <property type="term" value="P:type IV pilus assembly"/>
    <property type="evidence" value="ECO:0007669"/>
    <property type="project" value="InterPro"/>
</dbReference>
<gene>
    <name evidence="2" type="primary">pilW</name>
    <name evidence="2" type="ORF">GCM10007894_05360</name>
</gene>
<feature type="transmembrane region" description="Helical" evidence="1">
    <location>
        <begin position="12"/>
        <end position="32"/>
    </location>
</feature>
<name>A0AA37TJY9_9GAMM</name>
<dbReference type="PROSITE" id="PS00409">
    <property type="entry name" value="PROKAR_NTER_METHYL"/>
    <property type="match status" value="1"/>
</dbReference>
<comment type="caution">
    <text evidence="2">The sequence shown here is derived from an EMBL/GenBank/DDBJ whole genome shotgun (WGS) entry which is preliminary data.</text>
</comment>
<dbReference type="Pfam" id="PF07963">
    <property type="entry name" value="N_methyl"/>
    <property type="match status" value="1"/>
</dbReference>
<organism evidence="2 3">
    <name type="scientific">Paraferrimonas haliotis</name>
    <dbReference type="NCBI Taxonomy" id="2013866"/>
    <lineage>
        <taxon>Bacteria</taxon>
        <taxon>Pseudomonadati</taxon>
        <taxon>Pseudomonadota</taxon>
        <taxon>Gammaproteobacteria</taxon>
        <taxon>Alteromonadales</taxon>
        <taxon>Ferrimonadaceae</taxon>
        <taxon>Paraferrimonas</taxon>
    </lineage>
</organism>
<dbReference type="Pfam" id="PF16074">
    <property type="entry name" value="PilW"/>
    <property type="match status" value="1"/>
</dbReference>
<proteinExistence type="predicted"/>
<sequence>MNTQKGLTLVELMVAMLMALFLSAGLFTMFAMSAKNVTSTGQFAELQENARMALAIMSKDVSQTGFMADLNGVSLVLGSNVALSDTAISPDCTGGGYNNSSFPNAQPAHFRLIWGYTAGAGAGSMDCSSSAKSGTDVLQIKRLVGPDVDASSLMANQFYMVSNFNRGLFFKGGESPTPSVTDGRYWQYQHHVYYIENENRSGNVVPILKRRRLTSAGMVEESFVDGVEDMQVLYGVDNSGDGAADGYVSAANVNNSLWDRQDSRRIVSVSINLLLRSIEEDPEFSSQEFSYQVGLRTAQDFNDGYRRQVISSTIILENPALLNQS</sequence>
<dbReference type="RefSeq" id="WP_095500039.1">
    <property type="nucleotide sequence ID" value="NZ_BSPO01000001.1"/>
</dbReference>
<keyword evidence="1" id="KW-0812">Transmembrane</keyword>
<dbReference type="InterPro" id="IPR032092">
    <property type="entry name" value="PilW"/>
</dbReference>